<dbReference type="RefSeq" id="WP_274377627.1">
    <property type="nucleotide sequence ID" value="NZ_FNCA01000001.1"/>
</dbReference>
<sequence>MSITIEIPPSIENILNKRAHEQHLDRESILKQMYERVPNIIL</sequence>
<accession>A0A7Z7FBK0</accession>
<keyword evidence="2" id="KW-1185">Reference proteome</keyword>
<gene>
    <name evidence="1" type="ORF">SAMN04488589_0068</name>
</gene>
<dbReference type="Proteomes" id="UP000199259">
    <property type="component" value="Unassembled WGS sequence"/>
</dbReference>
<evidence type="ECO:0000313" key="2">
    <source>
        <dbReference type="Proteomes" id="UP000199259"/>
    </source>
</evidence>
<organism evidence="1 2">
    <name type="scientific">Methanolobus vulcani</name>
    <dbReference type="NCBI Taxonomy" id="38026"/>
    <lineage>
        <taxon>Archaea</taxon>
        <taxon>Methanobacteriati</taxon>
        <taxon>Methanobacteriota</taxon>
        <taxon>Stenosarchaea group</taxon>
        <taxon>Methanomicrobia</taxon>
        <taxon>Methanosarcinales</taxon>
        <taxon>Methanosarcinaceae</taxon>
        <taxon>Methanolobus</taxon>
    </lineage>
</organism>
<evidence type="ECO:0000313" key="1">
    <source>
        <dbReference type="EMBL" id="SDF23436.1"/>
    </source>
</evidence>
<protein>
    <submittedName>
        <fullName evidence="1">Uncharacterized protein</fullName>
    </submittedName>
</protein>
<comment type="caution">
    <text evidence="1">The sequence shown here is derived from an EMBL/GenBank/DDBJ whole genome shotgun (WGS) entry which is preliminary data.</text>
</comment>
<reference evidence="1 2" key="1">
    <citation type="submission" date="2016-10" db="EMBL/GenBank/DDBJ databases">
        <authorList>
            <person name="Varghese N."/>
            <person name="Submissions S."/>
        </authorList>
    </citation>
    <scope>NUCLEOTIDE SEQUENCE [LARGE SCALE GENOMIC DNA]</scope>
    <source>
        <strain evidence="1 2">PL 12/M</strain>
    </source>
</reference>
<name>A0A7Z7FBK0_9EURY</name>
<dbReference type="AlphaFoldDB" id="A0A7Z7FBK0"/>
<dbReference type="EMBL" id="FNCA01000001">
    <property type="protein sequence ID" value="SDF23436.1"/>
    <property type="molecule type" value="Genomic_DNA"/>
</dbReference>
<proteinExistence type="predicted"/>